<proteinExistence type="predicted"/>
<dbReference type="EMBL" id="LAZR01000116">
    <property type="protein sequence ID" value="KKN89732.1"/>
    <property type="molecule type" value="Genomic_DNA"/>
</dbReference>
<dbReference type="AlphaFoldDB" id="A0A0F9UQC7"/>
<protein>
    <submittedName>
        <fullName evidence="1">Uncharacterized protein</fullName>
    </submittedName>
</protein>
<comment type="caution">
    <text evidence="1">The sequence shown here is derived from an EMBL/GenBank/DDBJ whole genome shotgun (WGS) entry which is preliminary data.</text>
</comment>
<gene>
    <name evidence="1" type="ORF">LCGC14_0235780</name>
</gene>
<name>A0A0F9UQC7_9ZZZZ</name>
<evidence type="ECO:0000313" key="1">
    <source>
        <dbReference type="EMBL" id="KKN89732.1"/>
    </source>
</evidence>
<organism evidence="1">
    <name type="scientific">marine sediment metagenome</name>
    <dbReference type="NCBI Taxonomy" id="412755"/>
    <lineage>
        <taxon>unclassified sequences</taxon>
        <taxon>metagenomes</taxon>
        <taxon>ecological metagenomes</taxon>
    </lineage>
</organism>
<accession>A0A0F9UQC7</accession>
<sequence length="94" mass="10670">MPYVVYSVISTEQMNTFALSSSWDESIVQFSIFDKNQSPSYITSIFDKLVSVFDRAVIVYESDTAIGCSREGSTGPVRLEDCWMMTADYMMSYV</sequence>
<reference evidence="1" key="1">
    <citation type="journal article" date="2015" name="Nature">
        <title>Complex archaea that bridge the gap between prokaryotes and eukaryotes.</title>
        <authorList>
            <person name="Spang A."/>
            <person name="Saw J.H."/>
            <person name="Jorgensen S.L."/>
            <person name="Zaremba-Niedzwiedzka K."/>
            <person name="Martijn J."/>
            <person name="Lind A.E."/>
            <person name="van Eijk R."/>
            <person name="Schleper C."/>
            <person name="Guy L."/>
            <person name="Ettema T.J."/>
        </authorList>
    </citation>
    <scope>NUCLEOTIDE SEQUENCE</scope>
</reference>